<evidence type="ECO:0000313" key="2">
    <source>
        <dbReference type="Proteomes" id="UP000199700"/>
    </source>
</evidence>
<dbReference type="RefSeq" id="WP_092103230.1">
    <property type="nucleotide sequence ID" value="NZ_LT629739.1"/>
</dbReference>
<evidence type="ECO:0000313" key="1">
    <source>
        <dbReference type="EMBL" id="SDR88324.1"/>
    </source>
</evidence>
<keyword evidence="2" id="KW-1185">Reference proteome</keyword>
<dbReference type="AlphaFoldDB" id="A0A1H1MNG2"/>
<accession>A0A1H1MNG2</accession>
<gene>
    <name evidence="1" type="ORF">SAMN04489751_0711</name>
</gene>
<organism evidence="1 2">
    <name type="scientific">Brevibacterium sandarakinum</name>
    <dbReference type="NCBI Taxonomy" id="629680"/>
    <lineage>
        <taxon>Bacteria</taxon>
        <taxon>Bacillati</taxon>
        <taxon>Actinomycetota</taxon>
        <taxon>Actinomycetes</taxon>
        <taxon>Micrococcales</taxon>
        <taxon>Brevibacteriaceae</taxon>
        <taxon>Brevibacterium</taxon>
    </lineage>
</organism>
<reference evidence="1" key="1">
    <citation type="submission" date="2016-10" db="EMBL/GenBank/DDBJ databases">
        <authorList>
            <person name="Varghese N."/>
            <person name="Submissions S."/>
        </authorList>
    </citation>
    <scope>NUCLEOTIDE SEQUENCE [LARGE SCALE GENOMIC DNA]</scope>
    <source>
        <strain evidence="1">DSM 22082</strain>
    </source>
</reference>
<name>A0A1H1MNG2_BRESA</name>
<dbReference type="Proteomes" id="UP000199700">
    <property type="component" value="Chromosome"/>
</dbReference>
<protein>
    <submittedName>
        <fullName evidence="1">Uncharacterized protein</fullName>
    </submittedName>
</protein>
<proteinExistence type="predicted"/>
<sequence length="181" mass="19855">MVTKAMNTDAIEKALGEPWADTRARLEAAGGASASHKELADALYPQFDGVVEKHGWWVQGAVVAYEQEIGRRVPGQRADGTFDVAVSRTVPGQCDDIITRFAFFIDDGTLAGVALDGEARTSKTAKRSFWRADLEDGTKVEAAAEPKDDNRTLLVLTVSKLPSAERLEEWRSDLKELLHQL</sequence>
<dbReference type="OrthoDB" id="3837807at2"/>
<dbReference type="EMBL" id="LT629739">
    <property type="protein sequence ID" value="SDR88324.1"/>
    <property type="molecule type" value="Genomic_DNA"/>
</dbReference>
<dbReference type="STRING" id="629680.SAMN04489751_0711"/>